<gene>
    <name evidence="1" type="ORF">LLCLJKAH_00006</name>
</gene>
<evidence type="ECO:0000313" key="1">
    <source>
        <dbReference type="EMBL" id="CAD5235995.1"/>
    </source>
</evidence>
<organism evidence="1 2">
    <name type="scientific">Klebsiella phage vB_KvM-Eowyn</name>
    <dbReference type="NCBI Taxonomy" id="2762819"/>
    <lineage>
        <taxon>Viruses</taxon>
        <taxon>Duplodnaviria</taxon>
        <taxon>Heunggongvirae</taxon>
        <taxon>Uroviricota</taxon>
        <taxon>Caudoviricetes</taxon>
        <taxon>Chimalliviridae</taxon>
        <taxon>Eowynvirus</taxon>
        <taxon>Eowynvirus eowyn</taxon>
    </lineage>
</organism>
<accession>A0A7R8R511</accession>
<sequence length="254" mass="28805">MSNNNVIPFTGKKLMSNCPVMVMDCETTDQMTRVSFSMTAMQSSLRLRPASLQTDDWLSTMFGSTPTVMSGVLDVRVRNRFIDAFKCGGLTLSRWLNEVRYLSQLPLCDIVATYDHYEEFNGWADVDRPAIRFNLGKGVSITQESFLLGEGSDYPETAVEDYRKSNVGCVEIDEIYDHCSDDALRKLTVEVQLVEHLADCFYLDALAWGGGWEVEITEKETTFCFLEAVTAKHIKRWALSINNEYYSVFLNGDI</sequence>
<protein>
    <submittedName>
        <fullName evidence="1">Uncharacterized protein</fullName>
    </submittedName>
</protein>
<name>A0A7R8R511_9CAUD</name>
<proteinExistence type="predicted"/>
<dbReference type="EMBL" id="LR881104">
    <property type="protein sequence ID" value="CAD5235995.1"/>
    <property type="molecule type" value="Genomic_DNA"/>
</dbReference>
<reference evidence="1 2" key="1">
    <citation type="submission" date="2020-09" db="EMBL/GenBank/DDBJ databases">
        <authorList>
            <person name="Jameson E."/>
        </authorList>
    </citation>
    <scope>NUCLEOTIDE SEQUENCE [LARGE SCALE GENOMIC DNA]</scope>
</reference>
<evidence type="ECO:0000313" key="2">
    <source>
        <dbReference type="Proteomes" id="UP000596247"/>
    </source>
</evidence>
<keyword evidence="2" id="KW-1185">Reference proteome</keyword>
<dbReference type="Proteomes" id="UP000596247">
    <property type="component" value="Chromosome"/>
</dbReference>